<evidence type="ECO:0000256" key="3">
    <source>
        <dbReference type="ARBA" id="ARBA00022741"/>
    </source>
</evidence>
<dbReference type="PROSITE" id="PS50011">
    <property type="entry name" value="PROTEIN_KINASE_DOM"/>
    <property type="match status" value="1"/>
</dbReference>
<dbReference type="GO" id="GO:0005524">
    <property type="term" value="F:ATP binding"/>
    <property type="evidence" value="ECO:0007669"/>
    <property type="project" value="UniProtKB-UniRule"/>
</dbReference>
<sequence length="958" mass="104212">MTTAPPEMSESDTESAQTTSTIPMSTAARTAPTQRSASAATIRESHKLVKALDSHGAKVINQYTIVKEIGRGVHGKVKVAVDTEDSSVWAIKIVDKRAKKKFQTRFAFSQSLQSRINNPASSTIPNSPVGVGGFGSAYTALNNLQLEKVMREIAILKKISHNNVVALREVIDDPDAEKIYLVLEYMPGGEVEWRYEDQPGSGNMRPVLATDEVRRVIRDVISGLEYLHFNGVIHRDLKPANLLLSEDKQTVKISDFGVSVLIDMGDSSVNSPSIIATELELAKTAGSPAFFAPELCAVIEDDVSDTVIINKELKARNVSAPSFMSSSVPTTINRRSSIRKQPRSASSQILSSTDQIGIEPALELGSHVENSLDLMEKLKVAVATHYSNNTHNNGSSTPMVSLLSNGLRDARRAPLPVPMTPQPPQSRVSSMYDLDLELNDDSPALAINKLERPEGSFQLPVSKLQDIIELSMATGSQQGPRYSKSIPQSTSNVLSTSPMTGMERYRSKYRALSDKSGFDRNDSPAEMKTTTRETVLEIGAAIDIWALGVTLFCLVYGRVPFVADTEFELFHVICKSSLEFPIEPEIDDSLKDILTRLLDKNPSTRIKLPELKTHPWIIEDFLDIEDDLPIMMNEKSTVLSTGAIADNASIRSEWLQSPRVTFGTPITPTPEEVSEAVRPVFMNRLRNGFRKLLGGNSSTSSLNGSFVSVSSVSSNSASSTSYKSGAIRGIANTSIGKSGATPVLTTVGPTLSKRSKSTLFLRRKSGDLRPESVTLTIPSTPTPPPPSPLTPERRKNNEGKSPQPQQQQQQSRGRGFSSPLQGLSRSISRSARNLNRSVSRSAGIKNHKSNDSWFNDDSSSSSNNGDKKKSSHFNNATSVPASPSPRMAPTPENGATSSPNGILKTRKKASSEDIVGVRPQFSLTALGSGNLSETLDKHVLKEQEILKNWEASNDVGFE</sequence>
<dbReference type="Proteomes" id="UP001211907">
    <property type="component" value="Unassembled WGS sequence"/>
</dbReference>
<dbReference type="InterPro" id="IPR011009">
    <property type="entry name" value="Kinase-like_dom_sf"/>
</dbReference>
<dbReference type="InterPro" id="IPR017441">
    <property type="entry name" value="Protein_kinase_ATP_BS"/>
</dbReference>
<feature type="compositionally biased region" description="Pro residues" evidence="7">
    <location>
        <begin position="780"/>
        <end position="789"/>
    </location>
</feature>
<dbReference type="PROSITE" id="PS00107">
    <property type="entry name" value="PROTEIN_KINASE_ATP"/>
    <property type="match status" value="2"/>
</dbReference>
<keyword evidence="5 6" id="KW-0067">ATP-binding</keyword>
<feature type="compositionally biased region" description="Polar residues" evidence="7">
    <location>
        <begin position="872"/>
        <end position="881"/>
    </location>
</feature>
<keyword evidence="4" id="KW-0418">Kinase</keyword>
<dbReference type="Gene3D" id="1.10.510.10">
    <property type="entry name" value="Transferase(Phosphotransferase) domain 1"/>
    <property type="match status" value="2"/>
</dbReference>
<dbReference type="PANTHER" id="PTHR43895:SF152">
    <property type="entry name" value="SERINE_THREONINE-PROTEIN KINASE TOS3"/>
    <property type="match status" value="1"/>
</dbReference>
<evidence type="ECO:0000313" key="9">
    <source>
        <dbReference type="EMBL" id="KAJ3121951.1"/>
    </source>
</evidence>
<dbReference type="PROSITE" id="PS00108">
    <property type="entry name" value="PROTEIN_KINASE_ST"/>
    <property type="match status" value="1"/>
</dbReference>
<feature type="binding site" evidence="6">
    <location>
        <position position="100"/>
    </location>
    <ligand>
        <name>ATP</name>
        <dbReference type="ChEBI" id="CHEBI:30616"/>
    </ligand>
</feature>
<evidence type="ECO:0000256" key="2">
    <source>
        <dbReference type="ARBA" id="ARBA00022679"/>
    </source>
</evidence>
<feature type="region of interest" description="Disordered" evidence="7">
    <location>
        <begin position="1"/>
        <end position="40"/>
    </location>
</feature>
<dbReference type="EMBL" id="JADGJH010000844">
    <property type="protein sequence ID" value="KAJ3121951.1"/>
    <property type="molecule type" value="Genomic_DNA"/>
</dbReference>
<dbReference type="InterPro" id="IPR000719">
    <property type="entry name" value="Prot_kinase_dom"/>
</dbReference>
<organism evidence="9 10">
    <name type="scientific">Physocladia obscura</name>
    <dbReference type="NCBI Taxonomy" id="109957"/>
    <lineage>
        <taxon>Eukaryota</taxon>
        <taxon>Fungi</taxon>
        <taxon>Fungi incertae sedis</taxon>
        <taxon>Chytridiomycota</taxon>
        <taxon>Chytridiomycota incertae sedis</taxon>
        <taxon>Chytridiomycetes</taxon>
        <taxon>Chytridiales</taxon>
        <taxon>Chytriomycetaceae</taxon>
        <taxon>Physocladia</taxon>
    </lineage>
</organism>
<dbReference type="PANTHER" id="PTHR43895">
    <property type="entry name" value="CALCIUM/CALMODULIN-DEPENDENT PROTEIN KINASE KINASE-RELATED"/>
    <property type="match status" value="1"/>
</dbReference>
<feature type="region of interest" description="Disordered" evidence="7">
    <location>
        <begin position="478"/>
        <end position="499"/>
    </location>
</feature>
<dbReference type="Pfam" id="PF00069">
    <property type="entry name" value="Pkinase"/>
    <property type="match status" value="2"/>
</dbReference>
<evidence type="ECO:0000256" key="5">
    <source>
        <dbReference type="ARBA" id="ARBA00022840"/>
    </source>
</evidence>
<dbReference type="AlphaFoldDB" id="A0AAD5XG36"/>
<comment type="caution">
    <text evidence="9">The sequence shown here is derived from an EMBL/GenBank/DDBJ whole genome shotgun (WGS) entry which is preliminary data.</text>
</comment>
<evidence type="ECO:0000259" key="8">
    <source>
        <dbReference type="PROSITE" id="PS50011"/>
    </source>
</evidence>
<proteinExistence type="predicted"/>
<feature type="domain" description="Protein kinase" evidence="8">
    <location>
        <begin position="63"/>
        <end position="617"/>
    </location>
</feature>
<feature type="compositionally biased region" description="Polar residues" evidence="7">
    <location>
        <begin position="14"/>
        <end position="39"/>
    </location>
</feature>
<keyword evidence="3 6" id="KW-0547">Nucleotide-binding</keyword>
<dbReference type="GO" id="GO:0004674">
    <property type="term" value="F:protein serine/threonine kinase activity"/>
    <property type="evidence" value="ECO:0007669"/>
    <property type="project" value="UniProtKB-KW"/>
</dbReference>
<feature type="region of interest" description="Disordered" evidence="7">
    <location>
        <begin position="324"/>
        <end position="350"/>
    </location>
</feature>
<dbReference type="SMART" id="SM00220">
    <property type="entry name" value="S_TKc"/>
    <property type="match status" value="1"/>
</dbReference>
<dbReference type="Gene3D" id="3.30.200.20">
    <property type="entry name" value="Phosphorylase Kinase, domain 1"/>
    <property type="match status" value="1"/>
</dbReference>
<keyword evidence="10" id="KW-1185">Reference proteome</keyword>
<evidence type="ECO:0000313" key="10">
    <source>
        <dbReference type="Proteomes" id="UP001211907"/>
    </source>
</evidence>
<feature type="compositionally biased region" description="Polar residues" evidence="7">
    <location>
        <begin position="818"/>
        <end position="840"/>
    </location>
</feature>
<name>A0AAD5XG36_9FUNG</name>
<evidence type="ECO:0000256" key="6">
    <source>
        <dbReference type="PROSITE-ProRule" id="PRU10141"/>
    </source>
</evidence>
<protein>
    <recommendedName>
        <fullName evidence="8">Protein kinase domain-containing protein</fullName>
    </recommendedName>
</protein>
<keyword evidence="2" id="KW-0808">Transferase</keyword>
<keyword evidence="1" id="KW-0723">Serine/threonine-protein kinase</keyword>
<evidence type="ECO:0000256" key="7">
    <source>
        <dbReference type="SAM" id="MobiDB-lite"/>
    </source>
</evidence>
<accession>A0AAD5XG36</accession>
<dbReference type="InterPro" id="IPR008271">
    <property type="entry name" value="Ser/Thr_kinase_AS"/>
</dbReference>
<evidence type="ECO:0000256" key="4">
    <source>
        <dbReference type="ARBA" id="ARBA00022777"/>
    </source>
</evidence>
<dbReference type="SUPFAM" id="SSF56112">
    <property type="entry name" value="Protein kinase-like (PK-like)"/>
    <property type="match status" value="2"/>
</dbReference>
<feature type="compositionally biased region" description="Polar residues" evidence="7">
    <location>
        <begin position="324"/>
        <end position="335"/>
    </location>
</feature>
<gene>
    <name evidence="9" type="ORF">HK100_012177</name>
</gene>
<feature type="region of interest" description="Disordered" evidence="7">
    <location>
        <begin position="755"/>
        <end position="913"/>
    </location>
</feature>
<feature type="binding site" evidence="6">
    <location>
        <position position="157"/>
    </location>
    <ligand>
        <name>ATP</name>
        <dbReference type="ChEBI" id="CHEBI:30616"/>
    </ligand>
</feature>
<evidence type="ECO:0000256" key="1">
    <source>
        <dbReference type="ARBA" id="ARBA00022527"/>
    </source>
</evidence>
<reference evidence="9" key="1">
    <citation type="submission" date="2020-05" db="EMBL/GenBank/DDBJ databases">
        <title>Phylogenomic resolution of chytrid fungi.</title>
        <authorList>
            <person name="Stajich J.E."/>
            <person name="Amses K."/>
            <person name="Simmons R."/>
            <person name="Seto K."/>
            <person name="Myers J."/>
            <person name="Bonds A."/>
            <person name="Quandt C.A."/>
            <person name="Barry K."/>
            <person name="Liu P."/>
            <person name="Grigoriev I."/>
            <person name="Longcore J.E."/>
            <person name="James T.Y."/>
        </authorList>
    </citation>
    <scope>NUCLEOTIDE SEQUENCE</scope>
    <source>
        <strain evidence="9">JEL0513</strain>
    </source>
</reference>
<dbReference type="GO" id="GO:0007165">
    <property type="term" value="P:signal transduction"/>
    <property type="evidence" value="ECO:0007669"/>
    <property type="project" value="TreeGrafter"/>
</dbReference>
<feature type="compositionally biased region" description="Low complexity" evidence="7">
    <location>
        <begin position="851"/>
        <end position="864"/>
    </location>
</feature>